<accession>A0AAV3RI59</accession>
<keyword evidence="5" id="KW-0863">Zinc-finger</keyword>
<dbReference type="PANTHER" id="PTHR33059">
    <property type="entry name" value="FCS-LIKE ZINC FINGER 5"/>
    <property type="match status" value="1"/>
</dbReference>
<evidence type="ECO:0000256" key="6">
    <source>
        <dbReference type="PROSITE-ProRule" id="PRU01131"/>
    </source>
</evidence>
<protein>
    <recommendedName>
        <fullName evidence="8">FLZ-type domain-containing protein</fullName>
    </recommendedName>
</protein>
<dbReference type="EMBL" id="BAABME010026510">
    <property type="protein sequence ID" value="GAA0174032.1"/>
    <property type="molecule type" value="Genomic_DNA"/>
</dbReference>
<dbReference type="PANTHER" id="PTHR33059:SF76">
    <property type="entry name" value="FCS-LIKE ZINC FINGER 7"/>
    <property type="match status" value="1"/>
</dbReference>
<comment type="caution">
    <text evidence="10">The sequence shown here is derived from an EMBL/GenBank/DDBJ whole genome shotgun (WGS) entry which is preliminary data.</text>
</comment>
<evidence type="ECO:0000313" key="11">
    <source>
        <dbReference type="Proteomes" id="UP001454036"/>
    </source>
</evidence>
<reference evidence="10 11" key="1">
    <citation type="submission" date="2024-01" db="EMBL/GenBank/DDBJ databases">
        <title>The complete chloroplast genome sequence of Lithospermum erythrorhizon: insights into the phylogenetic relationship among Boraginaceae species and the maternal lineages of purple gromwells.</title>
        <authorList>
            <person name="Okada T."/>
            <person name="Watanabe K."/>
        </authorList>
    </citation>
    <scope>NUCLEOTIDE SEQUENCE [LARGE SCALE GENOMIC DNA]</scope>
</reference>
<feature type="domain" description="FLZ-type" evidence="8">
    <location>
        <begin position="49"/>
        <end position="92"/>
    </location>
</feature>
<dbReference type="Pfam" id="PF04570">
    <property type="entry name" value="zf-FLZ"/>
    <property type="match status" value="1"/>
</dbReference>
<dbReference type="GO" id="GO:0008270">
    <property type="term" value="F:zinc ion binding"/>
    <property type="evidence" value="ECO:0007669"/>
    <property type="project" value="UniProtKB-KW"/>
</dbReference>
<evidence type="ECO:0000256" key="7">
    <source>
        <dbReference type="SAM" id="MobiDB-lite"/>
    </source>
</evidence>
<evidence type="ECO:0000313" key="9">
    <source>
        <dbReference type="EMBL" id="GAA0174032.1"/>
    </source>
</evidence>
<sequence length="100" mass="11219">MSTTSMAGITVDVGTNKGDVVQSTPSDYKNCPASRVLGGGHQNNLEPLIFLEKCGQCNRRLTPKRAIYMYRETGFCKQQCREQRMNEDEKNEKSKQNAVS</sequence>
<feature type="region of interest" description="Disordered" evidence="7">
    <location>
        <begin position="81"/>
        <end position="100"/>
    </location>
</feature>
<name>A0AAV3RI59_LITER</name>
<evidence type="ECO:0000256" key="2">
    <source>
        <dbReference type="ARBA" id="ARBA00009374"/>
    </source>
</evidence>
<proteinExistence type="inferred from homology"/>
<comment type="subcellular location">
    <subcellularLocation>
        <location evidence="1">Cytoplasm</location>
    </subcellularLocation>
</comment>
<feature type="zinc finger region" description="FLZ-type" evidence="6">
    <location>
        <begin position="49"/>
        <end position="92"/>
    </location>
</feature>
<keyword evidence="4" id="KW-0479">Metal-binding</keyword>
<dbReference type="EMBL" id="BAABME010027658">
    <property type="protein sequence ID" value="GAA0175930.1"/>
    <property type="molecule type" value="Genomic_DNA"/>
</dbReference>
<gene>
    <name evidence="9" type="ORF">LIER_41647</name>
    <name evidence="10" type="ORF">LIER_41993</name>
</gene>
<evidence type="ECO:0000256" key="5">
    <source>
        <dbReference type="ARBA" id="ARBA00022771"/>
    </source>
</evidence>
<dbReference type="InterPro" id="IPR007650">
    <property type="entry name" value="Zf-FLZ_dom"/>
</dbReference>
<keyword evidence="11" id="KW-1185">Reference proteome</keyword>
<dbReference type="Proteomes" id="UP001454036">
    <property type="component" value="Unassembled WGS sequence"/>
</dbReference>
<evidence type="ECO:0000256" key="4">
    <source>
        <dbReference type="ARBA" id="ARBA00022723"/>
    </source>
</evidence>
<dbReference type="AlphaFoldDB" id="A0AAV3RI59"/>
<evidence type="ECO:0000256" key="3">
    <source>
        <dbReference type="ARBA" id="ARBA00022490"/>
    </source>
</evidence>
<dbReference type="GO" id="GO:0005737">
    <property type="term" value="C:cytoplasm"/>
    <property type="evidence" value="ECO:0007669"/>
    <property type="project" value="UniProtKB-SubCell"/>
</dbReference>
<evidence type="ECO:0000313" key="10">
    <source>
        <dbReference type="EMBL" id="GAA0175930.1"/>
    </source>
</evidence>
<evidence type="ECO:0000259" key="8">
    <source>
        <dbReference type="PROSITE" id="PS51795"/>
    </source>
</evidence>
<keyword evidence="3" id="KW-0963">Cytoplasm</keyword>
<dbReference type="PROSITE" id="PS51795">
    <property type="entry name" value="ZF_FLZ"/>
    <property type="match status" value="1"/>
</dbReference>
<comment type="similarity">
    <text evidence="2">Belongs to the FLZ family.</text>
</comment>
<keyword evidence="5" id="KW-0862">Zinc</keyword>
<organism evidence="10 11">
    <name type="scientific">Lithospermum erythrorhizon</name>
    <name type="common">Purple gromwell</name>
    <name type="synonym">Lithospermum officinale var. erythrorhizon</name>
    <dbReference type="NCBI Taxonomy" id="34254"/>
    <lineage>
        <taxon>Eukaryota</taxon>
        <taxon>Viridiplantae</taxon>
        <taxon>Streptophyta</taxon>
        <taxon>Embryophyta</taxon>
        <taxon>Tracheophyta</taxon>
        <taxon>Spermatophyta</taxon>
        <taxon>Magnoliopsida</taxon>
        <taxon>eudicotyledons</taxon>
        <taxon>Gunneridae</taxon>
        <taxon>Pentapetalae</taxon>
        <taxon>asterids</taxon>
        <taxon>lamiids</taxon>
        <taxon>Boraginales</taxon>
        <taxon>Boraginaceae</taxon>
        <taxon>Boraginoideae</taxon>
        <taxon>Lithospermeae</taxon>
        <taxon>Lithospermum</taxon>
    </lineage>
</organism>
<evidence type="ECO:0000256" key="1">
    <source>
        <dbReference type="ARBA" id="ARBA00004496"/>
    </source>
</evidence>